<name>Q8RBP8_CALS4</name>
<dbReference type="InterPro" id="IPR036412">
    <property type="entry name" value="HAD-like_sf"/>
</dbReference>
<accession>Q8RBP8</accession>
<gene>
    <name evidence="1" type="ordered locus">TTE0766</name>
</gene>
<dbReference type="Gene3D" id="3.40.50.1000">
    <property type="entry name" value="HAD superfamily/HAD-like"/>
    <property type="match status" value="1"/>
</dbReference>
<evidence type="ECO:0008006" key="3">
    <source>
        <dbReference type="Google" id="ProtNLM"/>
    </source>
</evidence>
<dbReference type="CDD" id="cd01427">
    <property type="entry name" value="HAD_like"/>
    <property type="match status" value="1"/>
</dbReference>
<dbReference type="InterPro" id="IPR041492">
    <property type="entry name" value="HAD_2"/>
</dbReference>
<protein>
    <recommendedName>
        <fullName evidence="3">HAD family hydrolase</fullName>
    </recommendedName>
</protein>
<evidence type="ECO:0000313" key="2">
    <source>
        <dbReference type="Proteomes" id="UP000000555"/>
    </source>
</evidence>
<dbReference type="HOGENOM" id="CLU_1021738_0_0_9"/>
<dbReference type="InterPro" id="IPR023214">
    <property type="entry name" value="HAD_sf"/>
</dbReference>
<dbReference type="eggNOG" id="COG0546">
    <property type="taxonomic scope" value="Bacteria"/>
</dbReference>
<dbReference type="SUPFAM" id="SSF56784">
    <property type="entry name" value="HAD-like"/>
    <property type="match status" value="1"/>
</dbReference>
<organism evidence="1 2">
    <name type="scientific">Caldanaerobacter subterraneus subsp. tengcongensis (strain DSM 15242 / JCM 11007 / NBRC 100824 / MB4)</name>
    <name type="common">Thermoanaerobacter tengcongensis</name>
    <dbReference type="NCBI Taxonomy" id="273068"/>
    <lineage>
        <taxon>Bacteria</taxon>
        <taxon>Bacillati</taxon>
        <taxon>Bacillota</taxon>
        <taxon>Clostridia</taxon>
        <taxon>Thermoanaerobacterales</taxon>
        <taxon>Thermoanaerobacteraceae</taxon>
        <taxon>Caldanaerobacter</taxon>
    </lineage>
</organism>
<dbReference type="EMBL" id="AE008691">
    <property type="protein sequence ID" value="AAM24025.1"/>
    <property type="molecule type" value="Genomic_DNA"/>
</dbReference>
<reference evidence="1 2" key="1">
    <citation type="journal article" date="2002" name="Genome Res.">
        <title>A complete sequence of the T. tengcongensis genome.</title>
        <authorList>
            <person name="Bao Q."/>
            <person name="Tian Y."/>
            <person name="Li W."/>
            <person name="Xu Z."/>
            <person name="Xuan Z."/>
            <person name="Hu S."/>
            <person name="Dong W."/>
            <person name="Yang J."/>
            <person name="Chen Y."/>
            <person name="Xue Y."/>
            <person name="Xu Y."/>
            <person name="Lai X."/>
            <person name="Huang L."/>
            <person name="Dong X."/>
            <person name="Ma Y."/>
            <person name="Ling L."/>
            <person name="Tan H."/>
            <person name="Chen R."/>
            <person name="Wang J."/>
            <person name="Yu J."/>
            <person name="Yang H."/>
        </authorList>
    </citation>
    <scope>NUCLEOTIDE SEQUENCE [LARGE SCALE GENOMIC DNA]</scope>
    <source>
        <strain evidence="2">DSM 15242 / JCM 11007 / NBRC 100824 / MB4</strain>
    </source>
</reference>
<keyword evidence="2" id="KW-1185">Reference proteome</keyword>
<dbReference type="Proteomes" id="UP000000555">
    <property type="component" value="Chromosome"/>
</dbReference>
<dbReference type="STRING" id="273068.TTE0766"/>
<dbReference type="AlphaFoldDB" id="Q8RBP8"/>
<evidence type="ECO:0000313" key="1">
    <source>
        <dbReference type="EMBL" id="AAM24025.1"/>
    </source>
</evidence>
<dbReference type="Pfam" id="PF13419">
    <property type="entry name" value="HAD_2"/>
    <property type="match status" value="1"/>
</dbReference>
<proteinExistence type="predicted"/>
<sequence>MKNFMIEVLMNKGLPFEEVAKEVEEYINYSTGIQTIFQMQWLAERVRQIETAPKEMVNPWEYKDEYNRRLKAVVNRRIESILKKDKRPEDYMVKGSKDFLNYLKKLNLQIYLASGTDFQDVIEETKILGVYDFFDEIVGAPPNKMMSSKDILINKLLNEKHLDARNIVIFGDGKVEIELGRKIGALTIGVASREDELGGIDFIKRERLIKAGAHAIIGDFLEKEQVLKWIGII</sequence>
<dbReference type="KEGG" id="tte:TTE0766"/>